<dbReference type="Proteomes" id="UP000272706">
    <property type="component" value="Unassembled WGS sequence"/>
</dbReference>
<dbReference type="EMBL" id="QZWZ01000047">
    <property type="protein sequence ID" value="RJT28927.1"/>
    <property type="molecule type" value="Genomic_DNA"/>
</dbReference>
<reference evidence="1 2" key="1">
    <citation type="submission" date="2018-09" db="EMBL/GenBank/DDBJ databases">
        <title>Mesorhizobium carmichaelinearum sp. nov. isolated from Carmichaelinea spp. root nodules in New Zealand.</title>
        <authorList>
            <person name="De Meyer S.E."/>
        </authorList>
    </citation>
    <scope>NUCLEOTIDE SEQUENCE [LARGE SCALE GENOMIC DNA]</scope>
    <source>
        <strain evidence="1 2">ICMP19557</strain>
    </source>
</reference>
<comment type="caution">
    <text evidence="1">The sequence shown here is derived from an EMBL/GenBank/DDBJ whole genome shotgun (WGS) entry which is preliminary data.</text>
</comment>
<organism evidence="1 2">
    <name type="scientific">Mesorhizobium waimense</name>
    <dbReference type="NCBI Taxonomy" id="1300307"/>
    <lineage>
        <taxon>Bacteria</taxon>
        <taxon>Pseudomonadati</taxon>
        <taxon>Pseudomonadota</taxon>
        <taxon>Alphaproteobacteria</taxon>
        <taxon>Hyphomicrobiales</taxon>
        <taxon>Phyllobacteriaceae</taxon>
        <taxon>Mesorhizobium</taxon>
    </lineage>
</organism>
<evidence type="ECO:0000313" key="1">
    <source>
        <dbReference type="EMBL" id="RJT28927.1"/>
    </source>
</evidence>
<dbReference type="RefSeq" id="WP_120018372.1">
    <property type="nucleotide sequence ID" value="NZ_QZWZ01000047.1"/>
</dbReference>
<sequence length="96" mass="10549">MRKLAAPIKDLPRTLKRLQERGSSLATVALLFPDPAWTLDELEAAGAEVGRKLMEVMAAAEGVGRFDIAKEARDSADLMQAMIDRVQARLTAFRPL</sequence>
<dbReference type="OrthoDB" id="9837656at2"/>
<keyword evidence="2" id="KW-1185">Reference proteome</keyword>
<proteinExistence type="predicted"/>
<protein>
    <submittedName>
        <fullName evidence="1">Uncharacterized protein</fullName>
    </submittedName>
</protein>
<evidence type="ECO:0000313" key="2">
    <source>
        <dbReference type="Proteomes" id="UP000272706"/>
    </source>
</evidence>
<dbReference type="AlphaFoldDB" id="A0A3A5K0T6"/>
<gene>
    <name evidence="1" type="ORF">D3227_33110</name>
</gene>
<name>A0A3A5K0T6_9HYPH</name>
<accession>A0A3A5K0T6</accession>